<dbReference type="RefSeq" id="XP_014168095.1">
    <property type="nucleotide sequence ID" value="XM_014312620.1"/>
</dbReference>
<feature type="region of interest" description="Disordered" evidence="1">
    <location>
        <begin position="1035"/>
        <end position="1068"/>
    </location>
</feature>
<dbReference type="SUPFAM" id="SSF55874">
    <property type="entry name" value="ATPase domain of HSP90 chaperone/DNA topoisomerase II/histidine kinase"/>
    <property type="match status" value="1"/>
</dbReference>
<proteinExistence type="predicted"/>
<reference evidence="2 3" key="1">
    <citation type="journal article" date="2011" name="Proc. Natl. Acad. Sci. U.S.A.">
        <title>Genome and transcriptome analyses of the mountain pine beetle-fungal symbiont Grosmannia clavigera, a lodgepole pine pathogen.</title>
        <authorList>
            <person name="DiGuistini S."/>
            <person name="Wang Y."/>
            <person name="Liao N.Y."/>
            <person name="Taylor G."/>
            <person name="Tanguay P."/>
            <person name="Feau N."/>
            <person name="Henrissat B."/>
            <person name="Chan S.K."/>
            <person name="Hesse-Orce U."/>
            <person name="Alamouti S.M."/>
            <person name="Tsui C.K.M."/>
            <person name="Docking R.T."/>
            <person name="Levasseur A."/>
            <person name="Haridas S."/>
            <person name="Robertson G."/>
            <person name="Birol I."/>
            <person name="Holt R.A."/>
            <person name="Marra M.A."/>
            <person name="Hamelin R.C."/>
            <person name="Hirst M."/>
            <person name="Jones S.J.M."/>
            <person name="Bohlmann J."/>
            <person name="Breuil C."/>
        </authorList>
    </citation>
    <scope>NUCLEOTIDE SEQUENCE [LARGE SCALE GENOMIC DNA]</scope>
    <source>
        <strain evidence="3">kw1407 / UAMH 11150</strain>
    </source>
</reference>
<dbReference type="InterPro" id="IPR036890">
    <property type="entry name" value="HATPase_C_sf"/>
</dbReference>
<dbReference type="PANTHER" id="PTHR32387">
    <property type="entry name" value="WU:FJ29H11"/>
    <property type="match status" value="1"/>
</dbReference>
<gene>
    <name evidence="2" type="ORF">CMQ_4464</name>
</gene>
<dbReference type="Proteomes" id="UP000007796">
    <property type="component" value="Unassembled WGS sequence"/>
</dbReference>
<dbReference type="InterPro" id="IPR052957">
    <property type="entry name" value="Auxin_embryo_med"/>
</dbReference>
<dbReference type="Gene3D" id="3.30.565.10">
    <property type="entry name" value="Histidine kinase-like ATPase, C-terminal domain"/>
    <property type="match status" value="1"/>
</dbReference>
<dbReference type="OrthoDB" id="1262810at2759"/>
<dbReference type="eggNOG" id="ENOG502QQIR">
    <property type="taxonomic scope" value="Eukaryota"/>
</dbReference>
<keyword evidence="3" id="KW-1185">Reference proteome</keyword>
<evidence type="ECO:0000256" key="1">
    <source>
        <dbReference type="SAM" id="MobiDB-lite"/>
    </source>
</evidence>
<dbReference type="InParanoid" id="F0XU60"/>
<dbReference type="STRING" id="655863.F0XU60"/>
<protein>
    <submittedName>
        <fullName evidence="2">Uncharacterized protein</fullName>
    </submittedName>
</protein>
<dbReference type="AlphaFoldDB" id="F0XU60"/>
<sequence>MDFILRALALKEAYYPSEGSRNQIGTIAKSEDPQSSLAIILELVQDWSTNSHRFVLELLHNADENTYDDADPTLTMTHTADGHFRLHCNERGFSAKDVDAVCDNNSSAKAALRTATGEKGVGFKAVFRVAHTVWVVSDPYRFKIRRSSLKPEVSLAPFPDGSNTEDGGTYMYLEIIPERKHDVRTALAHFEPANLIFLKKLKHINTTVDGVRKTLFLRSEDFVGNHVSHIRIIRNRATLLCYKQFCFHVNLSVARSSHQDETDSIIKLAFPVSEDFQEVVCRDEKAEDIHGDSEWNRQLRELISDKFVEAIELLNKEDSQLCYSWPLLLYWASSSGHFFQSIMYEILDKLRPCLVLRTDVGRLVCPEDETLVRFPAKWRFGPNRELPVPSIVARSTYLSHEYDDRCSELIGLIGVQEIEPIRFWGDLRTFTRSAEFALQDEDWHIHLADLLNNDSELCLYSKSLDIIPVEGGVAPWISSLSGRNNIFFATERDGSTSLLPQGVGLLMIPEAATRDERRKRLFETYGAKYVSEETRMIAETIKEKHASANLKRANFSQWTTKDLVSHLSFLFRNRTRVSIPKDVWVATNETPQLASETFARPLEMGGYRLSVSALHSSYKTEFPDKEGDDFLDWMEKVFNMPKSARLAVSDGICLSLSPEMAYVAQKCNSSEFLNLLRQHWGKYSDVLTPDKPGFQKKLWDEIVNTKIRCQDSQYRPLKETLLPSTGLYNLTDVVVFPFLPIQISSRHDWDFLPILGVKSRAAVGDWLRCLSSLKDTSSTDDVRMHKRIGSVYTELLFYCQRTEDRSKAQDDVKYATAFPLFKHVQSLNDLPTDFLNRARFQAEELIFLPASFGRTATWVRADQCIWYGTRDFRPRYVFQLADYYHTSYYRFFVQVLGIDEHWNLSRLRYEAEHLAGVDMASFATEDSLSYIASLLAEMDIRIRDLDKQGLDKDEYLEPLKRIPMLPIRPANSTRCFTKLATAAGVDEWFIADRDILHNAFLTSVPLLAPALRHTVNLDALLSALGLEKRRLSRTSLTISRTDPKETGKKEKESKKDKEGNKKDSKESTKYTAWWRERAVYIDR</sequence>
<name>F0XU60_GROCL</name>
<evidence type="ECO:0000313" key="2">
    <source>
        <dbReference type="EMBL" id="EFW98612.1"/>
    </source>
</evidence>
<organism evidence="3">
    <name type="scientific">Grosmannia clavigera (strain kw1407 / UAMH 11150)</name>
    <name type="common">Blue stain fungus</name>
    <name type="synonym">Graphiocladiella clavigera</name>
    <dbReference type="NCBI Taxonomy" id="655863"/>
    <lineage>
        <taxon>Eukaryota</taxon>
        <taxon>Fungi</taxon>
        <taxon>Dikarya</taxon>
        <taxon>Ascomycota</taxon>
        <taxon>Pezizomycotina</taxon>
        <taxon>Sordariomycetes</taxon>
        <taxon>Sordariomycetidae</taxon>
        <taxon>Ophiostomatales</taxon>
        <taxon>Ophiostomataceae</taxon>
        <taxon>Leptographium</taxon>
    </lineage>
</organism>
<evidence type="ECO:0000313" key="3">
    <source>
        <dbReference type="Proteomes" id="UP000007796"/>
    </source>
</evidence>
<dbReference type="PANTHER" id="PTHR32387:SF0">
    <property type="entry name" value="PROTEIN NO VEIN"/>
    <property type="match status" value="1"/>
</dbReference>
<dbReference type="GeneID" id="25977678"/>
<dbReference type="EMBL" id="GL630006">
    <property type="protein sequence ID" value="EFW98612.1"/>
    <property type="molecule type" value="Genomic_DNA"/>
</dbReference>
<dbReference type="HOGENOM" id="CLU_000570_2_0_1"/>
<accession>F0XU60</accession>
<feature type="compositionally biased region" description="Basic and acidic residues" evidence="1">
    <location>
        <begin position="1041"/>
        <end position="1068"/>
    </location>
</feature>